<comment type="catalytic activity">
    <reaction evidence="8">
        <text>a (3R)-hydroxyacyl-[ACP] + UDP-N-acetyl-alpha-D-glucosamine = a UDP-3-O-[(3R)-3-hydroxyacyl]-N-acetyl-alpha-D-glucosamine + holo-[ACP]</text>
        <dbReference type="Rhea" id="RHEA:67812"/>
        <dbReference type="Rhea" id="RHEA-COMP:9685"/>
        <dbReference type="Rhea" id="RHEA-COMP:9945"/>
        <dbReference type="ChEBI" id="CHEBI:57705"/>
        <dbReference type="ChEBI" id="CHEBI:64479"/>
        <dbReference type="ChEBI" id="CHEBI:78827"/>
        <dbReference type="ChEBI" id="CHEBI:173225"/>
        <dbReference type="EC" id="2.3.1.129"/>
    </reaction>
</comment>
<evidence type="ECO:0000256" key="1">
    <source>
        <dbReference type="ARBA" id="ARBA00022490"/>
    </source>
</evidence>
<evidence type="ECO:0000313" key="11">
    <source>
        <dbReference type="Proteomes" id="UP001157133"/>
    </source>
</evidence>
<reference evidence="10 11" key="1">
    <citation type="submission" date="2023-03" db="EMBL/GenBank/DDBJ databases">
        <title>Draft genome sequence of Thalassotalea eurytherma JCM 18482T.</title>
        <authorList>
            <person name="Sawabe T."/>
        </authorList>
    </citation>
    <scope>NUCLEOTIDE SEQUENCE [LARGE SCALE GENOMIC DNA]</scope>
    <source>
        <strain evidence="10 11">JCM 18482</strain>
    </source>
</reference>
<keyword evidence="6 8" id="KW-0443">Lipid metabolism</keyword>
<keyword evidence="4 8" id="KW-0808">Transferase</keyword>
<dbReference type="PANTHER" id="PTHR43480">
    <property type="entry name" value="ACYL-[ACYL-CARRIER-PROTEIN]--UDP-N-ACETYLGLUCOSAMINE O-ACYLTRANSFERASE"/>
    <property type="match status" value="1"/>
</dbReference>
<evidence type="ECO:0000256" key="6">
    <source>
        <dbReference type="ARBA" id="ARBA00023098"/>
    </source>
</evidence>
<dbReference type="InterPro" id="IPR037157">
    <property type="entry name" value="Acetyltransf_C_sf"/>
</dbReference>
<dbReference type="InterPro" id="IPR029098">
    <property type="entry name" value="Acetyltransf_C"/>
</dbReference>
<dbReference type="InterPro" id="IPR018357">
    <property type="entry name" value="Hexapep_transf_CS"/>
</dbReference>
<evidence type="ECO:0000256" key="5">
    <source>
        <dbReference type="ARBA" id="ARBA00022737"/>
    </source>
</evidence>
<dbReference type="PROSITE" id="PS00101">
    <property type="entry name" value="HEXAPEP_TRANSFERASES"/>
    <property type="match status" value="1"/>
</dbReference>
<dbReference type="Pfam" id="PF13720">
    <property type="entry name" value="Acetyltransf_11"/>
    <property type="match status" value="1"/>
</dbReference>
<dbReference type="EC" id="2.3.1.129" evidence="8"/>
<evidence type="ECO:0000313" key="10">
    <source>
        <dbReference type="EMBL" id="GLX80948.1"/>
    </source>
</evidence>
<keyword evidence="3 8" id="KW-0441">Lipid A biosynthesis</keyword>
<comment type="function">
    <text evidence="8">Involved in the biosynthesis of lipid A, a phosphorylated glycolipid that anchors the lipopolysaccharide to the outer membrane of the cell.</text>
</comment>
<organism evidence="10 11">
    <name type="scientific">Thalassotalea eurytherma</name>
    <dbReference type="NCBI Taxonomy" id="1144278"/>
    <lineage>
        <taxon>Bacteria</taxon>
        <taxon>Pseudomonadati</taxon>
        <taxon>Pseudomonadota</taxon>
        <taxon>Gammaproteobacteria</taxon>
        <taxon>Alteromonadales</taxon>
        <taxon>Colwelliaceae</taxon>
        <taxon>Thalassotalea</taxon>
    </lineage>
</organism>
<protein>
    <recommendedName>
        <fullName evidence="8">Acyl-[acyl-carrier-protein]--UDP-N-acetylglucosamine O-acyltransferase</fullName>
        <shortName evidence="8">UDP-N-acetylglucosamine acyltransferase</shortName>
        <ecNumber evidence="8">2.3.1.129</ecNumber>
    </recommendedName>
</protein>
<dbReference type="NCBIfam" id="NF003657">
    <property type="entry name" value="PRK05289.1"/>
    <property type="match status" value="1"/>
</dbReference>
<keyword evidence="1 8" id="KW-0963">Cytoplasm</keyword>
<dbReference type="EMBL" id="BSSU01000002">
    <property type="protein sequence ID" value="GLX80948.1"/>
    <property type="molecule type" value="Genomic_DNA"/>
</dbReference>
<dbReference type="Gene3D" id="1.20.1180.10">
    <property type="entry name" value="Udp N-acetylglucosamine O-acyltransferase, C-terminal domain"/>
    <property type="match status" value="1"/>
</dbReference>
<dbReference type="Pfam" id="PF00132">
    <property type="entry name" value="Hexapep"/>
    <property type="match status" value="2"/>
</dbReference>
<dbReference type="PIRSF" id="PIRSF000456">
    <property type="entry name" value="UDP-GlcNAc_acltr"/>
    <property type="match status" value="1"/>
</dbReference>
<keyword evidence="11" id="KW-1185">Reference proteome</keyword>
<keyword evidence="5 8" id="KW-0677">Repeat</keyword>
<comment type="subcellular location">
    <subcellularLocation>
        <location evidence="8">Cytoplasm</location>
    </subcellularLocation>
</comment>
<dbReference type="HAMAP" id="MF_00387">
    <property type="entry name" value="LpxA"/>
    <property type="match status" value="1"/>
</dbReference>
<feature type="domain" description="UDP N-acetylglucosamine O-acyltransferase C-terminal" evidence="9">
    <location>
        <begin position="178"/>
        <end position="259"/>
    </location>
</feature>
<dbReference type="InterPro" id="IPR001451">
    <property type="entry name" value="Hexapep"/>
</dbReference>
<evidence type="ECO:0000256" key="8">
    <source>
        <dbReference type="HAMAP-Rule" id="MF_00387"/>
    </source>
</evidence>
<evidence type="ECO:0000256" key="2">
    <source>
        <dbReference type="ARBA" id="ARBA00022516"/>
    </source>
</evidence>
<comment type="subunit">
    <text evidence="8">Homotrimer.</text>
</comment>
<evidence type="ECO:0000256" key="3">
    <source>
        <dbReference type="ARBA" id="ARBA00022556"/>
    </source>
</evidence>
<dbReference type="InterPro" id="IPR010137">
    <property type="entry name" value="Lipid_A_LpxA"/>
</dbReference>
<comment type="caution">
    <text evidence="10">The sequence shown here is derived from an EMBL/GenBank/DDBJ whole genome shotgun (WGS) entry which is preliminary data.</text>
</comment>
<evidence type="ECO:0000256" key="4">
    <source>
        <dbReference type="ARBA" id="ARBA00022679"/>
    </source>
</evidence>
<comment type="pathway">
    <text evidence="8">Glycolipid biosynthesis; lipid IV(A) biosynthesis; lipid IV(A) from (3R)-3-hydroxytetradecanoyl-[acyl-carrier-protein] and UDP-N-acetyl-alpha-D-glucosamine: step 1/6.</text>
</comment>
<accession>A0ABQ6GYE0</accession>
<dbReference type="RefSeq" id="WP_284206272.1">
    <property type="nucleotide sequence ID" value="NZ_BSSU01000002.1"/>
</dbReference>
<proteinExistence type="inferred from homology"/>
<dbReference type="InterPro" id="IPR011004">
    <property type="entry name" value="Trimer_LpxA-like_sf"/>
</dbReference>
<gene>
    <name evidence="8 10" type="primary">lpxA</name>
    <name evidence="10" type="ORF">theurythT_04000</name>
</gene>
<comment type="similarity">
    <text evidence="8">Belongs to the transferase hexapeptide repeat family. LpxA subfamily.</text>
</comment>
<evidence type="ECO:0000256" key="7">
    <source>
        <dbReference type="ARBA" id="ARBA00023315"/>
    </source>
</evidence>
<dbReference type="SUPFAM" id="SSF51161">
    <property type="entry name" value="Trimeric LpxA-like enzymes"/>
    <property type="match status" value="1"/>
</dbReference>
<keyword evidence="2 8" id="KW-0444">Lipid biosynthesis</keyword>
<dbReference type="NCBIfam" id="TIGR01852">
    <property type="entry name" value="lipid_A_lpxA"/>
    <property type="match status" value="1"/>
</dbReference>
<dbReference type="PANTHER" id="PTHR43480:SF1">
    <property type="entry name" value="ACYL-[ACYL-CARRIER-PROTEIN]--UDP-N-ACETYLGLUCOSAMINE O-ACYLTRANSFERASE, MITOCHONDRIAL-RELATED"/>
    <property type="match status" value="1"/>
</dbReference>
<dbReference type="CDD" id="cd03351">
    <property type="entry name" value="LbH_UDP-GlcNAc_AT"/>
    <property type="match status" value="1"/>
</dbReference>
<dbReference type="Proteomes" id="UP001157133">
    <property type="component" value="Unassembled WGS sequence"/>
</dbReference>
<name>A0ABQ6GYE0_9GAMM</name>
<evidence type="ECO:0000259" key="9">
    <source>
        <dbReference type="Pfam" id="PF13720"/>
    </source>
</evidence>
<dbReference type="Gene3D" id="2.160.10.10">
    <property type="entry name" value="Hexapeptide repeat proteins"/>
    <property type="match status" value="1"/>
</dbReference>
<keyword evidence="7 8" id="KW-0012">Acyltransferase</keyword>
<sequence>MQDNLIHETAIIEPGAKIGNNVRIGAYSLIGADVEIGDDCQINSHVVIKGPTTVGKNNRFFQFASIGEECQDLKYAGEPTQLTIGDNNIFRECTTIQRGTVQDNSLTAIGSNNLFMAYTHVAHDCIIGNHCIMANNASVAGHVQVGDWVILGGMSGVHQFCKIGSHAFVGATSLVLKDIPPFVMASGNSASPFGLNSEGLKRRGFDKETILNVRRAYKILYRQGLHADEAIEKMQGLASQTPQVADFANFVKDSARGIIR</sequence>